<dbReference type="Pfam" id="PF01551">
    <property type="entry name" value="Peptidase_M23"/>
    <property type="match status" value="1"/>
</dbReference>
<name>A0ABP9X117_9CHLR</name>
<dbReference type="Pfam" id="PF08239">
    <property type="entry name" value="SH3_3"/>
    <property type="match status" value="1"/>
</dbReference>
<accession>A0ABP9X117</accession>
<keyword evidence="6" id="KW-1185">Reference proteome</keyword>
<dbReference type="Gene3D" id="3.10.350.10">
    <property type="entry name" value="LysM domain"/>
    <property type="match status" value="2"/>
</dbReference>
<dbReference type="InterPro" id="IPR016047">
    <property type="entry name" value="M23ase_b-sheet_dom"/>
</dbReference>
<dbReference type="SUPFAM" id="SSF54106">
    <property type="entry name" value="LysM domain"/>
    <property type="match status" value="1"/>
</dbReference>
<evidence type="ECO:0000313" key="6">
    <source>
        <dbReference type="Proteomes" id="UP001428290"/>
    </source>
</evidence>
<dbReference type="PANTHER" id="PTHR21666">
    <property type="entry name" value="PEPTIDASE-RELATED"/>
    <property type="match status" value="1"/>
</dbReference>
<keyword evidence="2" id="KW-0472">Membrane</keyword>
<evidence type="ECO:0000313" key="5">
    <source>
        <dbReference type="EMBL" id="GAA5529132.1"/>
    </source>
</evidence>
<dbReference type="RefSeq" id="WP_345722745.1">
    <property type="nucleotide sequence ID" value="NZ_BAABRU010000010.1"/>
</dbReference>
<dbReference type="Gene3D" id="2.70.70.10">
    <property type="entry name" value="Glucose Permease (Domain IIA)"/>
    <property type="match status" value="1"/>
</dbReference>
<dbReference type="CDD" id="cd00118">
    <property type="entry name" value="LysM"/>
    <property type="match status" value="2"/>
</dbReference>
<dbReference type="PROSITE" id="PS51781">
    <property type="entry name" value="SH3B"/>
    <property type="match status" value="1"/>
</dbReference>
<organism evidence="5 6">
    <name type="scientific">Herpetosiphon gulosus</name>
    <dbReference type="NCBI Taxonomy" id="1973496"/>
    <lineage>
        <taxon>Bacteria</taxon>
        <taxon>Bacillati</taxon>
        <taxon>Chloroflexota</taxon>
        <taxon>Chloroflexia</taxon>
        <taxon>Herpetosiphonales</taxon>
        <taxon>Herpetosiphonaceae</taxon>
        <taxon>Herpetosiphon</taxon>
    </lineage>
</organism>
<dbReference type="EMBL" id="BAABRU010000010">
    <property type="protein sequence ID" value="GAA5529132.1"/>
    <property type="molecule type" value="Genomic_DNA"/>
</dbReference>
<reference evidence="5 6" key="1">
    <citation type="submission" date="2024-02" db="EMBL/GenBank/DDBJ databases">
        <title>Herpetosiphon gulosus NBRC 112829.</title>
        <authorList>
            <person name="Ichikawa N."/>
            <person name="Katano-Makiyama Y."/>
            <person name="Hidaka K."/>
        </authorList>
    </citation>
    <scope>NUCLEOTIDE SEQUENCE [LARGE SCALE GENOMIC DNA]</scope>
    <source>
        <strain evidence="5 6">NBRC 112829</strain>
    </source>
</reference>
<dbReference type="PANTHER" id="PTHR21666:SF270">
    <property type="entry name" value="MUREIN HYDROLASE ACTIVATOR ENVC"/>
    <property type="match status" value="1"/>
</dbReference>
<dbReference type="SUPFAM" id="SSF51261">
    <property type="entry name" value="Duplicated hybrid motif"/>
    <property type="match status" value="1"/>
</dbReference>
<evidence type="ECO:0000256" key="2">
    <source>
        <dbReference type="SAM" id="Phobius"/>
    </source>
</evidence>
<dbReference type="PROSITE" id="PS51782">
    <property type="entry name" value="LYSM"/>
    <property type="match status" value="1"/>
</dbReference>
<evidence type="ECO:0000259" key="4">
    <source>
        <dbReference type="PROSITE" id="PS51782"/>
    </source>
</evidence>
<dbReference type="SMART" id="SM00257">
    <property type="entry name" value="LysM"/>
    <property type="match status" value="2"/>
</dbReference>
<proteinExistence type="predicted"/>
<feature type="region of interest" description="Disordered" evidence="1">
    <location>
        <begin position="36"/>
        <end position="94"/>
    </location>
</feature>
<gene>
    <name evidence="5" type="ORF">Hgul01_02937</name>
</gene>
<dbReference type="InterPro" id="IPR003646">
    <property type="entry name" value="SH3-like_bac-type"/>
</dbReference>
<comment type="caution">
    <text evidence="5">The sequence shown here is derived from an EMBL/GenBank/DDBJ whole genome shotgun (WGS) entry which is preliminary data.</text>
</comment>
<dbReference type="Gene3D" id="2.30.30.40">
    <property type="entry name" value="SH3 Domains"/>
    <property type="match status" value="1"/>
</dbReference>
<feature type="domain" description="LysM" evidence="4">
    <location>
        <begin position="255"/>
        <end position="301"/>
    </location>
</feature>
<dbReference type="Proteomes" id="UP001428290">
    <property type="component" value="Unassembled WGS sequence"/>
</dbReference>
<dbReference type="InterPro" id="IPR018392">
    <property type="entry name" value="LysM"/>
</dbReference>
<feature type="transmembrane region" description="Helical" evidence="2">
    <location>
        <begin position="113"/>
        <end position="131"/>
    </location>
</feature>
<evidence type="ECO:0000259" key="3">
    <source>
        <dbReference type="PROSITE" id="PS51781"/>
    </source>
</evidence>
<dbReference type="InterPro" id="IPR036779">
    <property type="entry name" value="LysM_dom_sf"/>
</dbReference>
<dbReference type="InterPro" id="IPR050570">
    <property type="entry name" value="Cell_wall_metabolism_enzyme"/>
</dbReference>
<evidence type="ECO:0000256" key="1">
    <source>
        <dbReference type="SAM" id="MobiDB-lite"/>
    </source>
</evidence>
<dbReference type="CDD" id="cd12797">
    <property type="entry name" value="M23_peptidase"/>
    <property type="match status" value="1"/>
</dbReference>
<dbReference type="SMART" id="SM00287">
    <property type="entry name" value="SH3b"/>
    <property type="match status" value="1"/>
</dbReference>
<keyword evidence="2" id="KW-0812">Transmembrane</keyword>
<sequence length="539" mass="57867">MTEKRTPRRRVQRAQTQNNAEVILLPAPNHTTTAFRQKSDTGRIESLNRGGRSAQRRRKQEQRAASIARSSLAQIAGTPTRAPQAISEPKQPRRSFKAAAQSVRQRLQLQRRLVAHSVILLAACVVAWGRGFPLNPVSDTTANQAIPEALAAAQLVDEVEAGNFQRVVIPISATQPQSVGGGEHEVVVDVGPALIKPAPERGPAFVATHLVANEETIADIAAKYTITPESLIAANNLTGPVAIGETLRIPRVSGVPHTVSEGETITDIAERYSVGADVIMTFPPNGLDQGQALIAGREIFVPGASLAGVQNVSVRGAIDSINQKSQAAAIVLADRTNLREGPGTAYEKIVKVNAGERLQLIAKHEVWVKIRQSDGEVAWVAREVVSIPEEVWSALEETDNFPPPPPPPPVWVWPTYGDLTSGFGYRNFSVGRFHNGIDIANRKGTPISAARRGTVIEAGWCSGYGYCVKISHGSGMVTEYGHMMSNPVVSEGQEVEAGQLIGYMGSTYDRAGGGYSTGVHLHFTIKVDGTAVNPLKYLP</sequence>
<dbReference type="Pfam" id="PF01476">
    <property type="entry name" value="LysM"/>
    <property type="match status" value="2"/>
</dbReference>
<keyword evidence="2" id="KW-1133">Transmembrane helix</keyword>
<feature type="domain" description="SH3b" evidence="3">
    <location>
        <begin position="326"/>
        <end position="389"/>
    </location>
</feature>
<protein>
    <submittedName>
        <fullName evidence="5">Uncharacterized protein</fullName>
    </submittedName>
</protein>
<dbReference type="InterPro" id="IPR011055">
    <property type="entry name" value="Dup_hybrid_motif"/>
</dbReference>